<feature type="signal peptide" evidence="2">
    <location>
        <begin position="1"/>
        <end position="25"/>
    </location>
</feature>
<evidence type="ECO:0000313" key="4">
    <source>
        <dbReference type="EMBL" id="MCA9389974.1"/>
    </source>
</evidence>
<protein>
    <recommendedName>
        <fullName evidence="3">DUF8173 domain-containing protein</fullName>
    </recommendedName>
</protein>
<evidence type="ECO:0000259" key="3">
    <source>
        <dbReference type="Pfam" id="PF26514"/>
    </source>
</evidence>
<feature type="transmembrane region" description="Helical" evidence="1">
    <location>
        <begin position="273"/>
        <end position="293"/>
    </location>
</feature>
<reference evidence="4" key="1">
    <citation type="submission" date="2020-04" db="EMBL/GenBank/DDBJ databases">
        <authorList>
            <person name="Zhang T."/>
        </authorList>
    </citation>
    <scope>NUCLEOTIDE SEQUENCE</scope>
    <source>
        <strain evidence="4">HKST-UBA01</strain>
    </source>
</reference>
<feature type="transmembrane region" description="Helical" evidence="1">
    <location>
        <begin position="231"/>
        <end position="252"/>
    </location>
</feature>
<feature type="transmembrane region" description="Helical" evidence="1">
    <location>
        <begin position="299"/>
        <end position="321"/>
    </location>
</feature>
<dbReference type="Proteomes" id="UP000701698">
    <property type="component" value="Unassembled WGS sequence"/>
</dbReference>
<feature type="transmembrane region" description="Helical" evidence="1">
    <location>
        <begin position="333"/>
        <end position="352"/>
    </location>
</feature>
<dbReference type="InterPro" id="IPR058486">
    <property type="entry name" value="DUF8173"/>
</dbReference>
<keyword evidence="1" id="KW-0472">Membrane</keyword>
<dbReference type="AlphaFoldDB" id="A0A955LG71"/>
<evidence type="ECO:0000313" key="5">
    <source>
        <dbReference type="Proteomes" id="UP000701698"/>
    </source>
</evidence>
<keyword evidence="1" id="KW-0812">Transmembrane</keyword>
<accession>A0A955LG71</accession>
<gene>
    <name evidence="4" type="ORF">KC571_01105</name>
</gene>
<keyword evidence="1" id="KW-1133">Transmembrane helix</keyword>
<evidence type="ECO:0000256" key="1">
    <source>
        <dbReference type="SAM" id="Phobius"/>
    </source>
</evidence>
<comment type="caution">
    <text evidence="4">The sequence shown here is derived from an EMBL/GenBank/DDBJ whole genome shotgun (WGS) entry which is preliminary data.</text>
</comment>
<dbReference type="EMBL" id="JAGQKX010000016">
    <property type="protein sequence ID" value="MCA9389974.1"/>
    <property type="molecule type" value="Genomic_DNA"/>
</dbReference>
<dbReference type="Gene3D" id="2.160.10.10">
    <property type="entry name" value="Hexapeptide repeat proteins"/>
    <property type="match status" value="1"/>
</dbReference>
<feature type="transmembrane region" description="Helical" evidence="1">
    <location>
        <begin position="358"/>
        <end position="375"/>
    </location>
</feature>
<evidence type="ECO:0000256" key="2">
    <source>
        <dbReference type="SAM" id="SignalP"/>
    </source>
</evidence>
<proteinExistence type="predicted"/>
<dbReference type="Pfam" id="PF26514">
    <property type="entry name" value="DUF8173"/>
    <property type="match status" value="1"/>
</dbReference>
<name>A0A955LG71_UNCKA</name>
<dbReference type="SUPFAM" id="SSF51161">
    <property type="entry name" value="Trimeric LpxA-like enzymes"/>
    <property type="match status" value="1"/>
</dbReference>
<keyword evidence="2" id="KW-0732">Signal</keyword>
<feature type="domain" description="DUF8173" evidence="3">
    <location>
        <begin position="226"/>
        <end position="372"/>
    </location>
</feature>
<dbReference type="InterPro" id="IPR011004">
    <property type="entry name" value="Trimer_LpxA-like_sf"/>
</dbReference>
<reference evidence="4" key="2">
    <citation type="journal article" date="2021" name="Microbiome">
        <title>Successional dynamics and alternative stable states in a saline activated sludge microbial community over 9 years.</title>
        <authorList>
            <person name="Wang Y."/>
            <person name="Ye J."/>
            <person name="Ju F."/>
            <person name="Liu L."/>
            <person name="Boyd J.A."/>
            <person name="Deng Y."/>
            <person name="Parks D.H."/>
            <person name="Jiang X."/>
            <person name="Yin X."/>
            <person name="Woodcroft B.J."/>
            <person name="Tyson G.W."/>
            <person name="Hugenholtz P."/>
            <person name="Polz M.F."/>
            <person name="Zhang T."/>
        </authorList>
    </citation>
    <scope>NUCLEOTIDE SEQUENCE</scope>
    <source>
        <strain evidence="4">HKST-UBA01</strain>
    </source>
</reference>
<organism evidence="4 5">
    <name type="scientific">candidate division WWE3 bacterium</name>
    <dbReference type="NCBI Taxonomy" id="2053526"/>
    <lineage>
        <taxon>Bacteria</taxon>
        <taxon>Katanobacteria</taxon>
    </lineage>
</organism>
<sequence>MKQVLKFSAAIFVTLTLIFTSSTYAKTIHSEGSVSVDKDDVINDDVFIASDVVTISGTVNGDVYAVGGVVTVNGTINGDLIVAGGTLDISGVITDDLRVGGGFITIRNSEIGDNVSIAGGRIIIAEDVTIGGSLLIGGGQVTNYAQVEKNLLAGAGEMVIDGSVGSSVEIGAGSLTFGPNAKVVGDIKYASDVEANIDPSADLQGELSRIDPQIKSTFEKSTGRRELQARFGFSVWSYLSMLLVGLMALYFFNKPLKNMSEIVTHRPWASLGFGLIVLFMALPLLLILMFTVIGVPLAVILMLIFFLEIYLSRIVVSVLIGDLIQKQMPDNKVNPYVLFALGLLLFFIAINIPVINFFVHLFSILLGLGSMFIFTRQKLFYERS</sequence>
<feature type="chain" id="PRO_5036892055" description="DUF8173 domain-containing protein" evidence="2">
    <location>
        <begin position="26"/>
        <end position="384"/>
    </location>
</feature>